<dbReference type="OrthoDB" id="4713284at2"/>
<gene>
    <name evidence="2" type="ORF">DBO85_13755</name>
</gene>
<reference evidence="2 3" key="1">
    <citation type="submission" date="2018-04" db="EMBL/GenBank/DDBJ databases">
        <title>Pseudomonas sp. nov., isolated from mangrove soil.</title>
        <authorList>
            <person name="Chen C."/>
        </authorList>
    </citation>
    <scope>NUCLEOTIDE SEQUENCE [LARGE SCALE GENOMIC DNA]</scope>
    <source>
        <strain evidence="2 3">TC-11</strain>
    </source>
</reference>
<evidence type="ECO:0000256" key="1">
    <source>
        <dbReference type="SAM" id="SignalP"/>
    </source>
</evidence>
<evidence type="ECO:0000313" key="3">
    <source>
        <dbReference type="Proteomes" id="UP000244064"/>
    </source>
</evidence>
<feature type="chain" id="PRO_5015407407" description="Lipoprotein" evidence="1">
    <location>
        <begin position="19"/>
        <end position="95"/>
    </location>
</feature>
<dbReference type="AlphaFoldDB" id="A0A2T5P6M2"/>
<keyword evidence="3" id="KW-1185">Reference proteome</keyword>
<dbReference type="RefSeq" id="WP_108107843.1">
    <property type="nucleotide sequence ID" value="NZ_QASN01000020.1"/>
</dbReference>
<proteinExistence type="predicted"/>
<evidence type="ECO:0008006" key="4">
    <source>
        <dbReference type="Google" id="ProtNLM"/>
    </source>
</evidence>
<keyword evidence="1" id="KW-0732">Signal</keyword>
<sequence length="95" mass="10691">MIKQLFATLILAMTLALSGCGSSTEDLAKEVRASMEETFAQDAATRHIQIKDFTLIHEDGKKYKGLLNTMESGEKFTYTVEVTYDGSTFMWEVQQ</sequence>
<evidence type="ECO:0000313" key="2">
    <source>
        <dbReference type="EMBL" id="PTU73398.1"/>
    </source>
</evidence>
<dbReference type="EMBL" id="QASN01000020">
    <property type="protein sequence ID" value="PTU73398.1"/>
    <property type="molecule type" value="Genomic_DNA"/>
</dbReference>
<name>A0A2T5P6M2_9PSED</name>
<comment type="caution">
    <text evidence="2">The sequence shown here is derived from an EMBL/GenBank/DDBJ whole genome shotgun (WGS) entry which is preliminary data.</text>
</comment>
<organism evidence="2 3">
    <name type="scientific">Pseudomonas mangrovi</name>
    <dbReference type="NCBI Taxonomy" id="2161748"/>
    <lineage>
        <taxon>Bacteria</taxon>
        <taxon>Pseudomonadati</taxon>
        <taxon>Pseudomonadota</taxon>
        <taxon>Gammaproteobacteria</taxon>
        <taxon>Pseudomonadales</taxon>
        <taxon>Pseudomonadaceae</taxon>
        <taxon>Pseudomonas</taxon>
    </lineage>
</organism>
<feature type="signal peptide" evidence="1">
    <location>
        <begin position="1"/>
        <end position="18"/>
    </location>
</feature>
<dbReference type="PROSITE" id="PS51257">
    <property type="entry name" value="PROKAR_LIPOPROTEIN"/>
    <property type="match status" value="1"/>
</dbReference>
<accession>A0A2T5P6M2</accession>
<dbReference type="Proteomes" id="UP000244064">
    <property type="component" value="Unassembled WGS sequence"/>
</dbReference>
<protein>
    <recommendedName>
        <fullName evidence="4">Lipoprotein</fullName>
    </recommendedName>
</protein>